<dbReference type="InterPro" id="IPR001357">
    <property type="entry name" value="BRCT_dom"/>
</dbReference>
<dbReference type="OrthoDB" id="9776650at2"/>
<gene>
    <name evidence="2" type="ORF">MFFC18_22370</name>
</gene>
<dbReference type="InterPro" id="IPR036420">
    <property type="entry name" value="BRCT_dom_sf"/>
</dbReference>
<dbReference type="Gene3D" id="3.40.50.10190">
    <property type="entry name" value="BRCT domain"/>
    <property type="match status" value="1"/>
</dbReference>
<dbReference type="Proteomes" id="UP000322214">
    <property type="component" value="Chromosome"/>
</dbReference>
<dbReference type="Pfam" id="PF00533">
    <property type="entry name" value="BRCT"/>
    <property type="match status" value="1"/>
</dbReference>
<dbReference type="KEGG" id="mff:MFFC18_22370"/>
<feature type="domain" description="BRCT" evidence="1">
    <location>
        <begin position="210"/>
        <end position="299"/>
    </location>
</feature>
<reference evidence="2" key="1">
    <citation type="submission" date="2019-08" db="EMBL/GenBank/DDBJ databases">
        <title>Deep-cultivation of Planctomycetes and their phenomic and genomic characterization uncovers novel biology.</title>
        <authorList>
            <person name="Wiegand S."/>
            <person name="Jogler M."/>
            <person name="Boedeker C."/>
            <person name="Pinto D."/>
            <person name="Vollmers J."/>
            <person name="Rivas-Marin E."/>
            <person name="Kohn T."/>
            <person name="Peeters S.H."/>
            <person name="Heuer A."/>
            <person name="Rast P."/>
            <person name="Oberbeckmann S."/>
            <person name="Bunk B."/>
            <person name="Jeske O."/>
            <person name="Meyerdierks A."/>
            <person name="Storesund J.E."/>
            <person name="Kallscheuer N."/>
            <person name="Luecker S."/>
            <person name="Lage O.M."/>
            <person name="Pohl T."/>
            <person name="Merkel B.J."/>
            <person name="Hornburger P."/>
            <person name="Mueller R.-W."/>
            <person name="Bruemmer F."/>
            <person name="Labrenz M."/>
            <person name="Spormann A.M."/>
            <person name="Op den Camp H."/>
            <person name="Overmann J."/>
            <person name="Amann R."/>
            <person name="Jetten M.S.M."/>
            <person name="Mascher T."/>
            <person name="Medema M.H."/>
            <person name="Devos D.P."/>
            <person name="Kaster A.-K."/>
            <person name="Ovreas L."/>
            <person name="Rohde M."/>
            <person name="Galperin M.Y."/>
            <person name="Jogler C."/>
        </authorList>
    </citation>
    <scope>NUCLEOTIDE SEQUENCE [LARGE SCALE GENOMIC DNA]</scope>
    <source>
        <strain evidence="2">FC18</strain>
    </source>
</reference>
<keyword evidence="3" id="KW-1185">Reference proteome</keyword>
<dbReference type="SUPFAM" id="SSF52113">
    <property type="entry name" value="BRCT domain"/>
    <property type="match status" value="1"/>
</dbReference>
<proteinExistence type="predicted"/>
<accession>A0A5B9P6W8</accession>
<evidence type="ECO:0000313" key="3">
    <source>
        <dbReference type="Proteomes" id="UP000322214"/>
    </source>
</evidence>
<evidence type="ECO:0000259" key="1">
    <source>
        <dbReference type="PROSITE" id="PS50172"/>
    </source>
</evidence>
<evidence type="ECO:0000313" key="2">
    <source>
        <dbReference type="EMBL" id="QEG22357.1"/>
    </source>
</evidence>
<dbReference type="CDD" id="cd17748">
    <property type="entry name" value="BRCT_DNA_ligase_like"/>
    <property type="match status" value="1"/>
</dbReference>
<dbReference type="PROSITE" id="PS50172">
    <property type="entry name" value="BRCT"/>
    <property type="match status" value="1"/>
</dbReference>
<protein>
    <submittedName>
        <fullName evidence="2">DNA polymerase III subunit epsilon</fullName>
    </submittedName>
</protein>
<dbReference type="AlphaFoldDB" id="A0A5B9P6W8"/>
<dbReference type="EMBL" id="CP042912">
    <property type="protein sequence ID" value="QEG22357.1"/>
    <property type="molecule type" value="Genomic_DNA"/>
</dbReference>
<dbReference type="STRING" id="980251.GCA_001642875_00070"/>
<name>A0A5B9P6W8_9BACT</name>
<sequence length="299" mass="33576">MLNEDNAAYLRYTGPQRIDRSMHTLEGLVTGIAIDSKINDKELAALTGWIASHREHANRHPFNEVIGRLNEILADGILDDDEKADILWLCNKFSTENSFFSQVSSDMQRLQGILGGIAADGKITVDELENLNEWLYEHEHLKTCWPYDELEALIIAVLEDGVIDEGEHKALLAFFREFTDRPGHKAVKLPAKSEDLLLGGVCAVCPEIQFLKQKFCFTGTSTRMTRDELAQQVANFGGMFSRGLTQSVNYLIVGADGNPCWAYACYGRKVEQAVSFRKKGLPIVIVHENDYWDAVADYT</sequence>
<organism evidence="2 3">
    <name type="scientific">Mariniblastus fucicola</name>
    <dbReference type="NCBI Taxonomy" id="980251"/>
    <lineage>
        <taxon>Bacteria</taxon>
        <taxon>Pseudomonadati</taxon>
        <taxon>Planctomycetota</taxon>
        <taxon>Planctomycetia</taxon>
        <taxon>Pirellulales</taxon>
        <taxon>Pirellulaceae</taxon>
        <taxon>Mariniblastus</taxon>
    </lineage>
</organism>
<dbReference type="RefSeq" id="WP_075081541.1">
    <property type="nucleotide sequence ID" value="NZ_CP042912.1"/>
</dbReference>